<dbReference type="GO" id="GO:0016747">
    <property type="term" value="F:acyltransferase activity, transferring groups other than amino-acyl groups"/>
    <property type="evidence" value="ECO:0007669"/>
    <property type="project" value="InterPro"/>
</dbReference>
<organism evidence="2 3">
    <name type="scientific">Anaerosporobacter mobilis DSM 15930</name>
    <dbReference type="NCBI Taxonomy" id="1120996"/>
    <lineage>
        <taxon>Bacteria</taxon>
        <taxon>Bacillati</taxon>
        <taxon>Bacillota</taxon>
        <taxon>Clostridia</taxon>
        <taxon>Lachnospirales</taxon>
        <taxon>Lachnospiraceae</taxon>
        <taxon>Anaerosporobacter</taxon>
    </lineage>
</organism>
<dbReference type="RefSeq" id="WP_084139272.1">
    <property type="nucleotide sequence ID" value="NZ_FRCP01000014.1"/>
</dbReference>
<dbReference type="InterPro" id="IPR000182">
    <property type="entry name" value="GNAT_dom"/>
</dbReference>
<keyword evidence="3" id="KW-1185">Reference proteome</keyword>
<dbReference type="STRING" id="1120996.SAMN02746066_02826"/>
<dbReference type="AlphaFoldDB" id="A0A1M7KMR7"/>
<dbReference type="SUPFAM" id="SSF55729">
    <property type="entry name" value="Acyl-CoA N-acyltransferases (Nat)"/>
    <property type="match status" value="1"/>
</dbReference>
<name>A0A1M7KMR7_9FIRM</name>
<dbReference type="PANTHER" id="PTHR43792">
    <property type="entry name" value="GNAT FAMILY, PUTATIVE (AFU_ORTHOLOGUE AFUA_3G00765)-RELATED-RELATED"/>
    <property type="match status" value="1"/>
</dbReference>
<dbReference type="OrthoDB" id="9785602at2"/>
<dbReference type="PANTHER" id="PTHR43792:SF1">
    <property type="entry name" value="N-ACETYLTRANSFERASE DOMAIN-CONTAINING PROTEIN"/>
    <property type="match status" value="1"/>
</dbReference>
<evidence type="ECO:0000259" key="1">
    <source>
        <dbReference type="PROSITE" id="PS51186"/>
    </source>
</evidence>
<evidence type="ECO:0000313" key="3">
    <source>
        <dbReference type="Proteomes" id="UP000184038"/>
    </source>
</evidence>
<accession>A0A1M7KMR7</accession>
<dbReference type="PROSITE" id="PS51186">
    <property type="entry name" value="GNAT"/>
    <property type="match status" value="1"/>
</dbReference>
<dbReference type="InterPro" id="IPR051531">
    <property type="entry name" value="N-acetyltransferase"/>
</dbReference>
<feature type="domain" description="N-acetyltransferase" evidence="1">
    <location>
        <begin position="10"/>
        <end position="167"/>
    </location>
</feature>
<proteinExistence type="predicted"/>
<dbReference type="InterPro" id="IPR016181">
    <property type="entry name" value="Acyl_CoA_acyltransferase"/>
</dbReference>
<evidence type="ECO:0000313" key="2">
    <source>
        <dbReference type="EMBL" id="SHM66678.1"/>
    </source>
</evidence>
<protein>
    <submittedName>
        <fullName evidence="2">Protein N-acetyltransferase, RimJ/RimL family</fullName>
    </submittedName>
</protein>
<dbReference type="Proteomes" id="UP000184038">
    <property type="component" value="Unassembled WGS sequence"/>
</dbReference>
<keyword evidence="2" id="KW-0808">Transferase</keyword>
<sequence>MMIQLDTERLILRNYRDTDLNDVHDYFSNEEVARYEDFDPMTVEEVKEEIREWKDMDNRLVVELKESNKVIGSIGYWIDEDGDYSIDYDFNPAYKKQGYATEAGQELLKYLFNEVGINQIYGDCDIRNVNSWKLLERLDFKRIKQIDNESYKDDAAGNPLLISIYIYLLQSGDIGN</sequence>
<dbReference type="Pfam" id="PF13302">
    <property type="entry name" value="Acetyltransf_3"/>
    <property type="match status" value="1"/>
</dbReference>
<reference evidence="2 3" key="1">
    <citation type="submission" date="2016-11" db="EMBL/GenBank/DDBJ databases">
        <authorList>
            <person name="Jaros S."/>
            <person name="Januszkiewicz K."/>
            <person name="Wedrychowicz H."/>
        </authorList>
    </citation>
    <scope>NUCLEOTIDE SEQUENCE [LARGE SCALE GENOMIC DNA]</scope>
    <source>
        <strain evidence="2 3">DSM 15930</strain>
    </source>
</reference>
<dbReference type="Gene3D" id="3.40.630.30">
    <property type="match status" value="1"/>
</dbReference>
<dbReference type="EMBL" id="FRCP01000014">
    <property type="protein sequence ID" value="SHM66678.1"/>
    <property type="molecule type" value="Genomic_DNA"/>
</dbReference>
<gene>
    <name evidence="2" type="ORF">SAMN02746066_02826</name>
</gene>